<dbReference type="EMBL" id="GL377623">
    <property type="protein sequence ID" value="EFJ15500.1"/>
    <property type="molecule type" value="Genomic_DNA"/>
</dbReference>
<dbReference type="Gramene" id="EFJ15500">
    <property type="protein sequence ID" value="EFJ15500"/>
    <property type="gene ID" value="SELMODRAFT_422854"/>
</dbReference>
<protein>
    <submittedName>
        <fullName evidence="1">Uncharacterized protein</fullName>
    </submittedName>
</protein>
<organism evidence="2">
    <name type="scientific">Selaginella moellendorffii</name>
    <name type="common">Spikemoss</name>
    <dbReference type="NCBI Taxonomy" id="88036"/>
    <lineage>
        <taxon>Eukaryota</taxon>
        <taxon>Viridiplantae</taxon>
        <taxon>Streptophyta</taxon>
        <taxon>Embryophyta</taxon>
        <taxon>Tracheophyta</taxon>
        <taxon>Lycopodiopsida</taxon>
        <taxon>Selaginellales</taxon>
        <taxon>Selaginellaceae</taxon>
        <taxon>Selaginella</taxon>
    </lineage>
</organism>
<name>D8SJS1_SELML</name>
<reference evidence="1 2" key="1">
    <citation type="journal article" date="2011" name="Science">
        <title>The Selaginella genome identifies genetic changes associated with the evolution of vascular plants.</title>
        <authorList>
            <person name="Banks J.A."/>
            <person name="Nishiyama T."/>
            <person name="Hasebe M."/>
            <person name="Bowman J.L."/>
            <person name="Gribskov M."/>
            <person name="dePamphilis C."/>
            <person name="Albert V.A."/>
            <person name="Aono N."/>
            <person name="Aoyama T."/>
            <person name="Ambrose B.A."/>
            <person name="Ashton N.W."/>
            <person name="Axtell M.J."/>
            <person name="Barker E."/>
            <person name="Barker M.S."/>
            <person name="Bennetzen J.L."/>
            <person name="Bonawitz N.D."/>
            <person name="Chapple C."/>
            <person name="Cheng C."/>
            <person name="Correa L.G."/>
            <person name="Dacre M."/>
            <person name="DeBarry J."/>
            <person name="Dreyer I."/>
            <person name="Elias M."/>
            <person name="Engstrom E.M."/>
            <person name="Estelle M."/>
            <person name="Feng L."/>
            <person name="Finet C."/>
            <person name="Floyd S.K."/>
            <person name="Frommer W.B."/>
            <person name="Fujita T."/>
            <person name="Gramzow L."/>
            <person name="Gutensohn M."/>
            <person name="Harholt J."/>
            <person name="Hattori M."/>
            <person name="Heyl A."/>
            <person name="Hirai T."/>
            <person name="Hiwatashi Y."/>
            <person name="Ishikawa M."/>
            <person name="Iwata M."/>
            <person name="Karol K.G."/>
            <person name="Koehler B."/>
            <person name="Kolukisaoglu U."/>
            <person name="Kubo M."/>
            <person name="Kurata T."/>
            <person name="Lalonde S."/>
            <person name="Li K."/>
            <person name="Li Y."/>
            <person name="Litt A."/>
            <person name="Lyons E."/>
            <person name="Manning G."/>
            <person name="Maruyama T."/>
            <person name="Michael T.P."/>
            <person name="Mikami K."/>
            <person name="Miyazaki S."/>
            <person name="Morinaga S."/>
            <person name="Murata T."/>
            <person name="Mueller-Roeber B."/>
            <person name="Nelson D.R."/>
            <person name="Obara M."/>
            <person name="Oguri Y."/>
            <person name="Olmstead R.G."/>
            <person name="Onodera N."/>
            <person name="Petersen B.L."/>
            <person name="Pils B."/>
            <person name="Prigge M."/>
            <person name="Rensing S.A."/>
            <person name="Riano-Pachon D.M."/>
            <person name="Roberts A.W."/>
            <person name="Sato Y."/>
            <person name="Scheller H.V."/>
            <person name="Schulz B."/>
            <person name="Schulz C."/>
            <person name="Shakirov E.V."/>
            <person name="Shibagaki N."/>
            <person name="Shinohara N."/>
            <person name="Shippen D.E."/>
            <person name="Soerensen I."/>
            <person name="Sotooka R."/>
            <person name="Sugimoto N."/>
            <person name="Sugita M."/>
            <person name="Sumikawa N."/>
            <person name="Tanurdzic M."/>
            <person name="Theissen G."/>
            <person name="Ulvskov P."/>
            <person name="Wakazuki S."/>
            <person name="Weng J.K."/>
            <person name="Willats W.W."/>
            <person name="Wipf D."/>
            <person name="Wolf P.G."/>
            <person name="Yang L."/>
            <person name="Zimmer A.D."/>
            <person name="Zhu Q."/>
            <person name="Mitros T."/>
            <person name="Hellsten U."/>
            <person name="Loque D."/>
            <person name="Otillar R."/>
            <person name="Salamov A."/>
            <person name="Schmutz J."/>
            <person name="Shapiro H."/>
            <person name="Lindquist E."/>
            <person name="Lucas S."/>
            <person name="Rokhsar D."/>
            <person name="Grigoriev I.V."/>
        </authorList>
    </citation>
    <scope>NUCLEOTIDE SEQUENCE [LARGE SCALE GENOMIC DNA]</scope>
</reference>
<dbReference type="AlphaFoldDB" id="D8SJS1"/>
<dbReference type="KEGG" id="smo:SELMODRAFT_422854"/>
<dbReference type="InParanoid" id="D8SJS1"/>
<accession>D8SJS1</accession>
<proteinExistence type="predicted"/>
<gene>
    <name evidence="1" type="ORF">SELMODRAFT_422854</name>
</gene>
<sequence>MIQHQDYLDHEHDLWLIQELVLERLPLSFQGVECHAVRRLPPCPCQASSSRMTRGTGAGHGCRNLALCLDPPAWLGQPAESSCARRPTARAGCWFDRGPLPRQDQIISVSGAGEVVVYEDKTEAGQWLTWEPVANYKGSPVVHFVDTLYHNENVDISIVSYSLSDQTTVARPGDIPSFVGLGGMIQCGGQLWTWNAWTTLAVQWRPQTYTVGVWRFVAESNKCQVVTTEERVSLRWWRHFVGGAG</sequence>
<dbReference type="Proteomes" id="UP000001514">
    <property type="component" value="Unassembled WGS sequence"/>
</dbReference>
<evidence type="ECO:0000313" key="1">
    <source>
        <dbReference type="EMBL" id="EFJ15500.1"/>
    </source>
</evidence>
<dbReference type="HOGENOM" id="CLU_1135150_0_0_1"/>
<evidence type="ECO:0000313" key="2">
    <source>
        <dbReference type="Proteomes" id="UP000001514"/>
    </source>
</evidence>
<keyword evidence="2" id="KW-1185">Reference proteome</keyword>